<dbReference type="STRING" id="1503961.SAMN05421736_101770"/>
<dbReference type="AlphaFoldDB" id="A0A1H3IB22"/>
<name>A0A1H3IB22_9BACI</name>
<organism evidence="1 2">
    <name type="scientific">Evansella caseinilytica</name>
    <dbReference type="NCBI Taxonomy" id="1503961"/>
    <lineage>
        <taxon>Bacteria</taxon>
        <taxon>Bacillati</taxon>
        <taxon>Bacillota</taxon>
        <taxon>Bacilli</taxon>
        <taxon>Bacillales</taxon>
        <taxon>Bacillaceae</taxon>
        <taxon>Evansella</taxon>
    </lineage>
</organism>
<reference evidence="2" key="1">
    <citation type="submission" date="2016-10" db="EMBL/GenBank/DDBJ databases">
        <authorList>
            <person name="Varghese N."/>
            <person name="Submissions S."/>
        </authorList>
    </citation>
    <scope>NUCLEOTIDE SEQUENCE [LARGE SCALE GENOMIC DNA]</scope>
    <source>
        <strain evidence="2">SP</strain>
    </source>
</reference>
<accession>A0A1H3IB22</accession>
<dbReference type="Proteomes" id="UP000198935">
    <property type="component" value="Unassembled WGS sequence"/>
</dbReference>
<gene>
    <name evidence="1" type="ORF">SAMN05421736_101770</name>
</gene>
<protein>
    <submittedName>
        <fullName evidence="1">Uncharacterized protein</fullName>
    </submittedName>
</protein>
<keyword evidence="2" id="KW-1185">Reference proteome</keyword>
<sequence>MTRLPYSQDDIEQMAKELLRMEPDPIPRFILLKEFMHLKPTEAAYKRAYEKVLAHPFVVKLEKEQTSHGYWGHFHVDTEAMIQRCLSIGLAPEHPCLSSAVAFIEKVLKGEDIWHQRCEKQDNPRWWLEMFMPLVSAASLSLIHPNHPLLDKHIEVWERFAQAAWATGEYRLEQEKQRQIDYFKINTKRIIPFYNYYAVLFLTSRKEILEASLDKKILSYCLQKKDGMYYIYDNQASVPVPINDTKCFYHWLRLLTILSRFQSWEGSSHSYCRWIWKQRNETGFWDLGKKPRGWYFPLSDSWRIEKNRIIDSSIFVLRLLKQDAAAR</sequence>
<evidence type="ECO:0000313" key="1">
    <source>
        <dbReference type="EMBL" id="SDY24847.1"/>
    </source>
</evidence>
<evidence type="ECO:0000313" key="2">
    <source>
        <dbReference type="Proteomes" id="UP000198935"/>
    </source>
</evidence>
<dbReference type="OrthoDB" id="1949373at2"/>
<proteinExistence type="predicted"/>
<dbReference type="EMBL" id="FNPI01000001">
    <property type="protein sequence ID" value="SDY24847.1"/>
    <property type="molecule type" value="Genomic_DNA"/>
</dbReference>